<dbReference type="HOGENOM" id="CLU_177580_2_2_10"/>
<reference evidence="1 2" key="1">
    <citation type="submission" date="2006-12" db="EMBL/GenBank/DDBJ databases">
        <title>Complete sequence of Chlorobium phaeobacteroides DSM 266.</title>
        <authorList>
            <consortium name="US DOE Joint Genome Institute"/>
            <person name="Copeland A."/>
            <person name="Lucas S."/>
            <person name="Lapidus A."/>
            <person name="Barry K."/>
            <person name="Detter J.C."/>
            <person name="Glavina del Rio T."/>
            <person name="Hammon N."/>
            <person name="Israni S."/>
            <person name="Pitluck S."/>
            <person name="Goltsman E."/>
            <person name="Schmutz J."/>
            <person name="Larimer F."/>
            <person name="Land M."/>
            <person name="Hauser L."/>
            <person name="Mikhailova N."/>
            <person name="Li T."/>
            <person name="Overmann J."/>
            <person name="Bryant D.A."/>
            <person name="Richardson P."/>
        </authorList>
    </citation>
    <scope>NUCLEOTIDE SEQUENCE [LARGE SCALE GENOMIC DNA]</scope>
    <source>
        <strain evidence="1 2">DSM 266</strain>
    </source>
</reference>
<dbReference type="KEGG" id="cph:Cpha266_0253"/>
<accession>A1BD42</accession>
<evidence type="ECO:0000313" key="2">
    <source>
        <dbReference type="Proteomes" id="UP000008701"/>
    </source>
</evidence>
<dbReference type="RefSeq" id="WP_011744159.1">
    <property type="nucleotide sequence ID" value="NC_008639.1"/>
</dbReference>
<name>A1BD42_CHLPD</name>
<dbReference type="STRING" id="290317.Cpha266_0253"/>
<dbReference type="eggNOG" id="ENOG5033HAX">
    <property type="taxonomic scope" value="Bacteria"/>
</dbReference>
<organism evidence="1 2">
    <name type="scientific">Chlorobium phaeobacteroides (strain DSM 266 / SMG 266 / 2430)</name>
    <dbReference type="NCBI Taxonomy" id="290317"/>
    <lineage>
        <taxon>Bacteria</taxon>
        <taxon>Pseudomonadati</taxon>
        <taxon>Chlorobiota</taxon>
        <taxon>Chlorobiia</taxon>
        <taxon>Chlorobiales</taxon>
        <taxon>Chlorobiaceae</taxon>
        <taxon>Chlorobium/Pelodictyon group</taxon>
        <taxon>Chlorobium</taxon>
    </lineage>
</organism>
<sequence>MNTKQLIDKAVSLPVEERALVVDSLLRSLNQPESEIDKKWSQEAKRRLAELRSGQVQAIPGDEVFAEVWKKFES</sequence>
<dbReference type="AlphaFoldDB" id="A1BD42"/>
<dbReference type="EMBL" id="CP000492">
    <property type="protein sequence ID" value="ABL64319.1"/>
    <property type="molecule type" value="Genomic_DNA"/>
</dbReference>
<dbReference type="OrthoDB" id="598283at2"/>
<dbReference type="Pfam" id="PF09720">
    <property type="entry name" value="Unstab_antitox"/>
    <property type="match status" value="1"/>
</dbReference>
<dbReference type="NCBIfam" id="TIGR02574">
    <property type="entry name" value="stabl_TIGR02574"/>
    <property type="match status" value="1"/>
</dbReference>
<keyword evidence="2" id="KW-1185">Reference proteome</keyword>
<evidence type="ECO:0000313" key="1">
    <source>
        <dbReference type="EMBL" id="ABL64319.1"/>
    </source>
</evidence>
<protein>
    <submittedName>
        <fullName evidence="1">Putative addiction module component, TIGR02574 family</fullName>
    </submittedName>
</protein>
<proteinExistence type="predicted"/>
<gene>
    <name evidence="1" type="ordered locus">Cpha266_0253</name>
</gene>
<dbReference type="Proteomes" id="UP000008701">
    <property type="component" value="Chromosome"/>
</dbReference>
<dbReference type="InterPro" id="IPR013406">
    <property type="entry name" value="CHP02574_addiction_mod"/>
</dbReference>